<reference evidence="2" key="2">
    <citation type="journal article" date="2021" name="PeerJ">
        <title>Extensive microbial diversity within the chicken gut microbiome revealed by metagenomics and culture.</title>
        <authorList>
            <person name="Gilroy R."/>
            <person name="Ravi A."/>
            <person name="Getino M."/>
            <person name="Pursley I."/>
            <person name="Horton D.L."/>
            <person name="Alikhan N.F."/>
            <person name="Baker D."/>
            <person name="Gharbi K."/>
            <person name="Hall N."/>
            <person name="Watson M."/>
            <person name="Adriaenssens E.M."/>
            <person name="Foster-Nyarko E."/>
            <person name="Jarju S."/>
            <person name="Secka A."/>
            <person name="Antonio M."/>
            <person name="Oren A."/>
            <person name="Chaudhuri R.R."/>
            <person name="La Ragione R."/>
            <person name="Hildebrand F."/>
            <person name="Pallen M.J."/>
        </authorList>
    </citation>
    <scope>NUCLEOTIDE SEQUENCE</scope>
    <source>
        <strain evidence="2">ChiW13-3771</strain>
    </source>
</reference>
<evidence type="ECO:0000259" key="1">
    <source>
        <dbReference type="Pfam" id="PF18050"/>
    </source>
</evidence>
<reference evidence="2" key="1">
    <citation type="submission" date="2020-10" db="EMBL/GenBank/DDBJ databases">
        <authorList>
            <person name="Gilroy R."/>
        </authorList>
    </citation>
    <scope>NUCLEOTIDE SEQUENCE</scope>
    <source>
        <strain evidence="2">ChiW13-3771</strain>
    </source>
</reference>
<dbReference type="AlphaFoldDB" id="A0A9D1EDN0"/>
<name>A0A9D1EDN0_9FIRM</name>
<dbReference type="Pfam" id="PF18050">
    <property type="entry name" value="Cyclophil_like2"/>
    <property type="match status" value="1"/>
</dbReference>
<evidence type="ECO:0000313" key="3">
    <source>
        <dbReference type="Proteomes" id="UP000824201"/>
    </source>
</evidence>
<gene>
    <name evidence="2" type="ORF">IAC96_05800</name>
</gene>
<protein>
    <recommendedName>
        <fullName evidence="1">Cyclophilin-like domain-containing protein</fullName>
    </recommendedName>
</protein>
<proteinExistence type="predicted"/>
<dbReference type="EMBL" id="DVHN01000063">
    <property type="protein sequence ID" value="HIR88447.1"/>
    <property type="molecule type" value="Genomic_DNA"/>
</dbReference>
<dbReference type="Proteomes" id="UP000824201">
    <property type="component" value="Unassembled WGS sequence"/>
</dbReference>
<organism evidence="2 3">
    <name type="scientific">Candidatus Fimimorpha faecalis</name>
    <dbReference type="NCBI Taxonomy" id="2840824"/>
    <lineage>
        <taxon>Bacteria</taxon>
        <taxon>Bacillati</taxon>
        <taxon>Bacillota</taxon>
        <taxon>Clostridia</taxon>
        <taxon>Eubacteriales</taxon>
        <taxon>Candidatus Fimimorpha</taxon>
    </lineage>
</organism>
<accession>A0A9D1EDN0</accession>
<feature type="domain" description="Cyclophilin-like" evidence="1">
    <location>
        <begin position="1"/>
        <end position="97"/>
    </location>
</feature>
<sequence>MEDNNTAKAIARYVGTTDWRLPIYNYDESDVMEYYDIPSRYDIPSNPETVTTAKAGEVFYSDPNRVVLYYKNAEISEEYTKVGYFDATEDFVSAVENNPVLENWGNKIILISDGE</sequence>
<comment type="caution">
    <text evidence="2">The sequence shown here is derived from an EMBL/GenBank/DDBJ whole genome shotgun (WGS) entry which is preliminary data.</text>
</comment>
<dbReference type="InterPro" id="IPR041183">
    <property type="entry name" value="Cyclophilin-like"/>
</dbReference>
<evidence type="ECO:0000313" key="2">
    <source>
        <dbReference type="EMBL" id="HIR88447.1"/>
    </source>
</evidence>